<dbReference type="GO" id="GO:0006353">
    <property type="term" value="P:DNA-templated transcription termination"/>
    <property type="evidence" value="ECO:0007669"/>
    <property type="project" value="UniProtKB-KW"/>
</dbReference>
<evidence type="ECO:0000256" key="2">
    <source>
        <dbReference type="ARBA" id="ARBA00022472"/>
    </source>
</evidence>
<reference evidence="4 5" key="1">
    <citation type="journal article" date="2015" name="Proc. Natl. Acad. Sci. U.S.A.">
        <title>The resurrection genome of Boea hygrometrica: A blueprint for survival of dehydration.</title>
        <authorList>
            <person name="Xiao L."/>
            <person name="Yang G."/>
            <person name="Zhang L."/>
            <person name="Yang X."/>
            <person name="Zhao S."/>
            <person name="Ji Z."/>
            <person name="Zhou Q."/>
            <person name="Hu M."/>
            <person name="Wang Y."/>
            <person name="Chen M."/>
            <person name="Xu Y."/>
            <person name="Jin H."/>
            <person name="Xiao X."/>
            <person name="Hu G."/>
            <person name="Bao F."/>
            <person name="Hu Y."/>
            <person name="Wan P."/>
            <person name="Li L."/>
            <person name="Deng X."/>
            <person name="Kuang T."/>
            <person name="Xiang C."/>
            <person name="Zhu J.K."/>
            <person name="Oliver M.J."/>
            <person name="He Y."/>
        </authorList>
    </citation>
    <scope>NUCLEOTIDE SEQUENCE [LARGE SCALE GENOMIC DNA]</scope>
    <source>
        <strain evidence="5">cv. XS01</strain>
    </source>
</reference>
<keyword evidence="3" id="KW-0809">Transit peptide</keyword>
<evidence type="ECO:0000313" key="4">
    <source>
        <dbReference type="EMBL" id="KZV23722.1"/>
    </source>
</evidence>
<keyword evidence="2" id="KW-0804">Transcription</keyword>
<dbReference type="EMBL" id="KV013391">
    <property type="protein sequence ID" value="KZV23722.1"/>
    <property type="molecule type" value="Genomic_DNA"/>
</dbReference>
<sequence>ETYGFYDTHFSDVARRCPHICRLSAKKLNLPKLEFFNSIGISSSDLPKVLLRRPMILVSSLENQIIPCYDYLRKIPFSKDHFIQFGP</sequence>
<organism evidence="4 5">
    <name type="scientific">Dorcoceras hygrometricum</name>
    <dbReference type="NCBI Taxonomy" id="472368"/>
    <lineage>
        <taxon>Eukaryota</taxon>
        <taxon>Viridiplantae</taxon>
        <taxon>Streptophyta</taxon>
        <taxon>Embryophyta</taxon>
        <taxon>Tracheophyta</taxon>
        <taxon>Spermatophyta</taxon>
        <taxon>Magnoliopsida</taxon>
        <taxon>eudicotyledons</taxon>
        <taxon>Gunneridae</taxon>
        <taxon>Pentapetalae</taxon>
        <taxon>asterids</taxon>
        <taxon>lamiids</taxon>
        <taxon>Lamiales</taxon>
        <taxon>Gesneriaceae</taxon>
        <taxon>Didymocarpoideae</taxon>
        <taxon>Trichosporeae</taxon>
        <taxon>Loxocarpinae</taxon>
        <taxon>Dorcoceras</taxon>
    </lineage>
</organism>
<evidence type="ECO:0000256" key="1">
    <source>
        <dbReference type="ARBA" id="ARBA00007692"/>
    </source>
</evidence>
<feature type="non-terminal residue" evidence="4">
    <location>
        <position position="1"/>
    </location>
</feature>
<protein>
    <submittedName>
        <fullName evidence="4">Uncharacterized protein</fullName>
    </submittedName>
</protein>
<dbReference type="PANTHER" id="PTHR13068">
    <property type="entry name" value="CGI-12 PROTEIN-RELATED"/>
    <property type="match status" value="1"/>
</dbReference>
<evidence type="ECO:0000256" key="3">
    <source>
        <dbReference type="ARBA" id="ARBA00022946"/>
    </source>
</evidence>
<keyword evidence="2" id="KW-0806">Transcription termination</keyword>
<dbReference type="PANTHER" id="PTHR13068:SF166">
    <property type="entry name" value="TRANSCRIPTION TERMINATION FACTOR MTERF15, MITOCHONDRIAL-LIKE"/>
    <property type="match status" value="1"/>
</dbReference>
<comment type="similarity">
    <text evidence="1">Belongs to the mTERF family.</text>
</comment>
<accession>A0A2Z7AWV2</accession>
<dbReference type="Pfam" id="PF02536">
    <property type="entry name" value="mTERF"/>
    <property type="match status" value="1"/>
</dbReference>
<proteinExistence type="inferred from homology"/>
<dbReference type="InterPro" id="IPR038538">
    <property type="entry name" value="MTERF_sf"/>
</dbReference>
<dbReference type="SMART" id="SM00733">
    <property type="entry name" value="Mterf"/>
    <property type="match status" value="2"/>
</dbReference>
<keyword evidence="2" id="KW-0805">Transcription regulation</keyword>
<dbReference type="Proteomes" id="UP000250235">
    <property type="component" value="Unassembled WGS sequence"/>
</dbReference>
<dbReference type="Gene3D" id="1.25.70.10">
    <property type="entry name" value="Transcription termination factor 3, mitochondrial"/>
    <property type="match status" value="1"/>
</dbReference>
<gene>
    <name evidence="4" type="ORF">F511_07199</name>
</gene>
<dbReference type="GO" id="GO:0003676">
    <property type="term" value="F:nucleic acid binding"/>
    <property type="evidence" value="ECO:0007669"/>
    <property type="project" value="InterPro"/>
</dbReference>
<name>A0A2Z7AWV2_9LAMI</name>
<keyword evidence="5" id="KW-1185">Reference proteome</keyword>
<evidence type="ECO:0000313" key="5">
    <source>
        <dbReference type="Proteomes" id="UP000250235"/>
    </source>
</evidence>
<dbReference type="AlphaFoldDB" id="A0A2Z7AWV2"/>
<dbReference type="InterPro" id="IPR003690">
    <property type="entry name" value="MTERF"/>
</dbReference>
<dbReference type="OrthoDB" id="637682at2759"/>